<dbReference type="Proteomes" id="UP000237511">
    <property type="component" value="Unassembled WGS sequence"/>
</dbReference>
<evidence type="ECO:0000313" key="2">
    <source>
        <dbReference type="Proteomes" id="UP000237511"/>
    </source>
</evidence>
<evidence type="ECO:0000313" key="1">
    <source>
        <dbReference type="EMBL" id="POH25272.1"/>
    </source>
</evidence>
<dbReference type="AlphaFoldDB" id="A0A2S3YGA8"/>
<dbReference type="EMBL" id="LODU01000074">
    <property type="protein sequence ID" value="POH25272.1"/>
    <property type="molecule type" value="Genomic_DNA"/>
</dbReference>
<comment type="caution">
    <text evidence="1">The sequence shown here is derived from an EMBL/GenBank/DDBJ whole genome shotgun (WGS) entry which is preliminary data.</text>
</comment>
<name>A0A2S3YGA8_9HYPH</name>
<organism evidence="1 2">
    <name type="scientific">Sinorhizobium americanum</name>
    <dbReference type="NCBI Taxonomy" id="194963"/>
    <lineage>
        <taxon>Bacteria</taxon>
        <taxon>Pseudomonadati</taxon>
        <taxon>Pseudomonadota</taxon>
        <taxon>Alphaproteobacteria</taxon>
        <taxon>Hyphomicrobiales</taxon>
        <taxon>Rhizobiaceae</taxon>
        <taxon>Sinorhizobium/Ensifer group</taxon>
        <taxon>Sinorhizobium</taxon>
    </lineage>
</organism>
<gene>
    <name evidence="1" type="ORF">ATY31_28325</name>
</gene>
<proteinExistence type="predicted"/>
<reference evidence="1 2" key="1">
    <citation type="journal article" date="2014" name="Syst. Appl. Microbiol.">
        <title>Microsymbionts of Phaseolus vulgaris in acid and alkaline soils of Mexico.</title>
        <authorList>
            <person name="Verastegui-Valdes M.M."/>
            <person name="Zhang Y.J."/>
            <person name="Rivera-Orduna F.N."/>
            <person name="Cheng H.P."/>
            <person name="Sui X.H."/>
            <person name="Wang E.T."/>
        </authorList>
    </citation>
    <scope>NUCLEOTIDE SEQUENCE [LARGE SCALE GENOMIC DNA]</scope>
    <source>
        <strain evidence="1 2">FG01</strain>
    </source>
</reference>
<accession>A0A2S3YGA8</accession>
<sequence>MTASTGFRAEHCIRARCHARISAGVNERFARDGHWGHSVQSTAARLNGSTVFSTSMEGQVLFEKIKRIVDAGEDLRGPVLFANDDGRHPNQFRVKHDVLLSHSHRMKKKCRKYRRQQIGFQGF</sequence>
<protein>
    <submittedName>
        <fullName evidence="1">Uncharacterized protein</fullName>
    </submittedName>
</protein>